<dbReference type="EMBL" id="JAGIOL010000001">
    <property type="protein sequence ID" value="MBP2437057.1"/>
    <property type="molecule type" value="Genomic_DNA"/>
</dbReference>
<evidence type="ECO:0000313" key="3">
    <source>
        <dbReference type="Proteomes" id="UP001519362"/>
    </source>
</evidence>
<evidence type="ECO:0000313" key="2">
    <source>
        <dbReference type="EMBL" id="MBP2437057.1"/>
    </source>
</evidence>
<evidence type="ECO:0000256" key="1">
    <source>
        <dbReference type="SAM" id="Phobius"/>
    </source>
</evidence>
<keyword evidence="1" id="KW-0472">Membrane</keyword>
<accession>A0ABS4ZIN3</accession>
<keyword evidence="3" id="KW-1185">Reference proteome</keyword>
<name>A0ABS4ZIN3_9MICO</name>
<reference evidence="2 3" key="1">
    <citation type="submission" date="2021-03" db="EMBL/GenBank/DDBJ databases">
        <title>Sequencing the genomes of 1000 actinobacteria strains.</title>
        <authorList>
            <person name="Klenk H.-P."/>
        </authorList>
    </citation>
    <scope>NUCLEOTIDE SEQUENCE [LARGE SCALE GENOMIC DNA]</scope>
    <source>
        <strain evidence="2 3">DSM 24221</strain>
    </source>
</reference>
<organism evidence="2 3">
    <name type="scientific">Microbacterium amylolyticum</name>
    <dbReference type="NCBI Taxonomy" id="936337"/>
    <lineage>
        <taxon>Bacteria</taxon>
        <taxon>Bacillati</taxon>
        <taxon>Actinomycetota</taxon>
        <taxon>Actinomycetes</taxon>
        <taxon>Micrococcales</taxon>
        <taxon>Microbacteriaceae</taxon>
        <taxon>Microbacterium</taxon>
    </lineage>
</organism>
<protein>
    <recommendedName>
        <fullName evidence="4">DUF4012 domain-containing protein</fullName>
    </recommendedName>
</protein>
<dbReference type="Proteomes" id="UP001519362">
    <property type="component" value="Unassembled WGS sequence"/>
</dbReference>
<gene>
    <name evidence="2" type="ORF">JOF34_001643</name>
</gene>
<sequence>MSTPHDTPSTPAGRKPRRRMKTIIWSIVGALGLFATILGASAAVAYTSLMSVVDEAKELVSDIGDSDAVDEHVDSMKSSTRAARFATAHPLWRATEVIPVVGENTRAIRLLSASADDLVGDVAAPLLQADLTSIGPVDGVLNVDAVRDVGNVLAEVGPAAQQVHLRLIAAGLDTDKLLEPLQGPAGQAVDAISLVSDLLARFAVLGPHLPTMIGADEPRNYLVLVQNTAEARSLGGNPAVMLRLTFDEGRMDVTEEAGRFDVNTGRDESIVPLNPWTEELYTDRVGKWLQDITMTPDFAQTAHLARAFWEETLGDPGHAVLSIDPVALGYFIEATGPIDLGGDVVLTEENAARILMNDVYFRFPGDTMESMQLQDEFFGLAAGSIFAKLTSIDGVFSDLASPIVKAYSEGRLYYASTDASENKAIKGSKLQGPLYRSTNRAETLLGVFINDTTEGKLDYYTDMSVAIASDVCTVSEDDVPTFTTTATYNYNLDPNDVSGLPHYISTERYYPKGVKATDLVFYGPVGSTFVSAKVDGQEYVPHAGTNDLGRAAVRIRIEQQPSTSTDVEVIFAGGEGQEYGPINLAHTPMLEDDVPLDLDAAGCH</sequence>
<keyword evidence="1" id="KW-1133">Transmembrane helix</keyword>
<dbReference type="RefSeq" id="WP_165134882.1">
    <property type="nucleotide sequence ID" value="NZ_CP049253.1"/>
</dbReference>
<evidence type="ECO:0008006" key="4">
    <source>
        <dbReference type="Google" id="ProtNLM"/>
    </source>
</evidence>
<feature type="transmembrane region" description="Helical" evidence="1">
    <location>
        <begin position="23"/>
        <end position="46"/>
    </location>
</feature>
<dbReference type="Pfam" id="PF13196">
    <property type="entry name" value="DUF4012"/>
    <property type="match status" value="1"/>
</dbReference>
<dbReference type="InterPro" id="IPR025101">
    <property type="entry name" value="DUF4012"/>
</dbReference>
<keyword evidence="1" id="KW-0812">Transmembrane</keyword>
<comment type="caution">
    <text evidence="2">The sequence shown here is derived from an EMBL/GenBank/DDBJ whole genome shotgun (WGS) entry which is preliminary data.</text>
</comment>
<proteinExistence type="predicted"/>